<protein>
    <submittedName>
        <fullName evidence="2">Uncharacterized protein</fullName>
    </submittedName>
</protein>
<accession>A0A433QST1</accession>
<evidence type="ECO:0000256" key="1">
    <source>
        <dbReference type="SAM" id="Coils"/>
    </source>
</evidence>
<keyword evidence="1" id="KW-0175">Coiled coil</keyword>
<organism evidence="2 3">
    <name type="scientific">Jimgerdemannia flammicorona</name>
    <dbReference type="NCBI Taxonomy" id="994334"/>
    <lineage>
        <taxon>Eukaryota</taxon>
        <taxon>Fungi</taxon>
        <taxon>Fungi incertae sedis</taxon>
        <taxon>Mucoromycota</taxon>
        <taxon>Mucoromycotina</taxon>
        <taxon>Endogonomycetes</taxon>
        <taxon>Endogonales</taxon>
        <taxon>Endogonaceae</taxon>
        <taxon>Jimgerdemannia</taxon>
    </lineage>
</organism>
<gene>
    <name evidence="2" type="ORF">BC938DRAFT_474100</name>
</gene>
<sequence>MENFIQLNKPGLNNQGTIDVEAFLTARLDSVRAKIKAQLSSFDQRAWTFDAAFYEERVSATLRKMKEAYAVLEKLDLDLQQRVDHALDILEERYDSLTYSLPHINAKSLPFLERLDAAVHILEQKYEELECANLDRFERAVDGAIDATMRKIEEVDERISEAVESANMQYGAIKKGVNDKILQAAETAHTHVDAIKEAAIEGAKRLLKYDELPEDWQHNQ</sequence>
<dbReference type="AlphaFoldDB" id="A0A433QST1"/>
<name>A0A433QST1_9FUNG</name>
<reference evidence="2 3" key="1">
    <citation type="journal article" date="2018" name="New Phytol.">
        <title>Phylogenomics of Endogonaceae and evolution of mycorrhizas within Mucoromycota.</title>
        <authorList>
            <person name="Chang Y."/>
            <person name="Desiro A."/>
            <person name="Na H."/>
            <person name="Sandor L."/>
            <person name="Lipzen A."/>
            <person name="Clum A."/>
            <person name="Barry K."/>
            <person name="Grigoriev I.V."/>
            <person name="Martin F.M."/>
            <person name="Stajich J.E."/>
            <person name="Smith M.E."/>
            <person name="Bonito G."/>
            <person name="Spatafora J.W."/>
        </authorList>
    </citation>
    <scope>NUCLEOTIDE SEQUENCE [LARGE SCALE GENOMIC DNA]</scope>
    <source>
        <strain evidence="2 3">AD002</strain>
    </source>
</reference>
<feature type="coiled-coil region" evidence="1">
    <location>
        <begin position="112"/>
        <end position="165"/>
    </location>
</feature>
<evidence type="ECO:0000313" key="3">
    <source>
        <dbReference type="Proteomes" id="UP000274822"/>
    </source>
</evidence>
<comment type="caution">
    <text evidence="2">The sequence shown here is derived from an EMBL/GenBank/DDBJ whole genome shotgun (WGS) entry which is preliminary data.</text>
</comment>
<dbReference type="EMBL" id="RBNJ01001729">
    <property type="protein sequence ID" value="RUS32842.1"/>
    <property type="molecule type" value="Genomic_DNA"/>
</dbReference>
<proteinExistence type="predicted"/>
<dbReference type="Proteomes" id="UP000274822">
    <property type="component" value="Unassembled WGS sequence"/>
</dbReference>
<evidence type="ECO:0000313" key="2">
    <source>
        <dbReference type="EMBL" id="RUS32842.1"/>
    </source>
</evidence>
<feature type="non-terminal residue" evidence="2">
    <location>
        <position position="220"/>
    </location>
</feature>
<keyword evidence="3" id="KW-1185">Reference proteome</keyword>